<dbReference type="Proteomes" id="UP001172159">
    <property type="component" value="Unassembled WGS sequence"/>
</dbReference>
<comment type="caution">
    <text evidence="3">The sequence shown here is derived from an EMBL/GenBank/DDBJ whole genome shotgun (WGS) entry which is preliminary data.</text>
</comment>
<evidence type="ECO:0000313" key="3">
    <source>
        <dbReference type="EMBL" id="KAK0748108.1"/>
    </source>
</evidence>
<sequence length="1120" mass="121696">MYPSYPSTTTNQNSGFRTSRYLVAHTRFHADSHSRFPSQPQNRPIHRKPVPSKTYIPYTPPNNTTAAPTTTNTATIQDTISTGPSEPPNEQVSNNKSNDSPVHFVTPSSPPATEQPHNVLGSPFKPKKAPTMPVSKAPPQQAIPAIHSHLASPPRGVPNVMTTAATPASETRKLQRNRSPSPEGPPSAAKFQPNRLHPRHQSPGAPRGRSVSAQPPIGGNRGLSVDASRAVSNPLEFRADSLPSSEGVGNVSPTGGIAEGKKKVRKSWLPGARSRSNSNDLGKPKGTGAWIMSPDHQVDYNVAPLFTGDKVPELWNENGNVLVYLHPKERGLGPSFRVHDYVFSSSLVLNELLVQEMMASASMNSDFLGVDDAERRQRPGHQSRNSGGGLVADGHLYLPLGNNEVDCLVAARNLFAFLTNQPLVGTPQHPTLFLALIQISEHLRQFQFTNYDGTSYGESVDASFDLLLDQFHIADVRHSREKTIEGLVLGEHMKSWNLYNEAFSHAVGKYESLLELKLPLYNSISVITRERLERAHLSLANRQANVQARLENFEYPSLFAGTASSTSNPDYRIVRFKEWRAAFSRMRTFVLGYYKDLFGSWPPKARSKKNHFTQSGLNRQCLKMLYSDLCALYDLLVDRQSITPRVIDQDYYGADSKNSDSKEDKNKPSMELIPACISALRQMLSEFEKSSPPVLPPIPFDVPKIPSMTAIYEVYNDLPDKKKAKFDKGLQPHELQLIMIKSRNLDTDTLPMPFLQAYKDFELKEAKGVHPHDLIDHRIGHWLFLYVTLQSLPMLVVDAPGLHYTEGVEYFLCEAPQGNPPWRAEDVGEVRKMWYQTADQKTVELSADVVLFSVEGVYMRSHCWLAGKEWEASNAAGENNGLAVPGLTGAPPPGQGGGGGIGVALGGGEDGGLPFASPLHPPRAVFADMDPVAGGGGGIGGGHARRDSDGSVGRGSMTTPNSPQIRARSGSPAHRARHAYRASIAMGLEPLPLMDRDAPPMPGERTSRVPSNGSGSSSPGFNGAGGVYGQGGLRASRSAVNLSGQQGQQWQMSVGDTHMGMGSRKSSYGGAGPLPLGPPPAIPAVGGHGHSREGSQGGSTFDDILKGMDTGKKKKKSLFF</sequence>
<feature type="region of interest" description="Disordered" evidence="1">
    <location>
        <begin position="994"/>
        <end position="1027"/>
    </location>
</feature>
<feature type="region of interest" description="Disordered" evidence="1">
    <location>
        <begin position="883"/>
        <end position="905"/>
    </location>
</feature>
<accession>A0AA40K6T0</accession>
<organism evidence="3 4">
    <name type="scientific">Apiosordaria backusii</name>
    <dbReference type="NCBI Taxonomy" id="314023"/>
    <lineage>
        <taxon>Eukaryota</taxon>
        <taxon>Fungi</taxon>
        <taxon>Dikarya</taxon>
        <taxon>Ascomycota</taxon>
        <taxon>Pezizomycotina</taxon>
        <taxon>Sordariomycetes</taxon>
        <taxon>Sordariomycetidae</taxon>
        <taxon>Sordariales</taxon>
        <taxon>Lasiosphaeriaceae</taxon>
        <taxon>Apiosordaria</taxon>
    </lineage>
</organism>
<feature type="compositionally biased region" description="Low complexity" evidence="1">
    <location>
        <begin position="1010"/>
        <end position="1021"/>
    </location>
</feature>
<feature type="compositionally biased region" description="Gly residues" evidence="1">
    <location>
        <begin position="895"/>
        <end position="905"/>
    </location>
</feature>
<feature type="compositionally biased region" description="Polar residues" evidence="1">
    <location>
        <begin position="160"/>
        <end position="169"/>
    </location>
</feature>
<feature type="region of interest" description="Disordered" evidence="1">
    <location>
        <begin position="932"/>
        <end position="975"/>
    </location>
</feature>
<dbReference type="PANTHER" id="PTHR39601:SF2">
    <property type="entry name" value="CHORIOGENIN HMINOR"/>
    <property type="match status" value="1"/>
</dbReference>
<evidence type="ECO:0000313" key="4">
    <source>
        <dbReference type="Proteomes" id="UP001172159"/>
    </source>
</evidence>
<reference evidence="3" key="1">
    <citation type="submission" date="2023-06" db="EMBL/GenBank/DDBJ databases">
        <title>Genome-scale phylogeny and comparative genomics of the fungal order Sordariales.</title>
        <authorList>
            <consortium name="Lawrence Berkeley National Laboratory"/>
            <person name="Hensen N."/>
            <person name="Bonometti L."/>
            <person name="Westerberg I."/>
            <person name="Brannstrom I.O."/>
            <person name="Guillou S."/>
            <person name="Cros-Aarteil S."/>
            <person name="Calhoun S."/>
            <person name="Haridas S."/>
            <person name="Kuo A."/>
            <person name="Mondo S."/>
            <person name="Pangilinan J."/>
            <person name="Riley R."/>
            <person name="Labutti K."/>
            <person name="Andreopoulos B."/>
            <person name="Lipzen A."/>
            <person name="Chen C."/>
            <person name="Yanf M."/>
            <person name="Daum C."/>
            <person name="Ng V."/>
            <person name="Clum A."/>
            <person name="Steindorff A."/>
            <person name="Ohm R."/>
            <person name="Martin F."/>
            <person name="Silar P."/>
            <person name="Natvig D."/>
            <person name="Lalanne C."/>
            <person name="Gautier V."/>
            <person name="Ament-Velasquez S.L."/>
            <person name="Kruys A."/>
            <person name="Hutchinson M.I."/>
            <person name="Powell A.J."/>
            <person name="Barry K."/>
            <person name="Miller A.N."/>
            <person name="Grigoriev I.V."/>
            <person name="Debuchy R."/>
            <person name="Gladieux P."/>
            <person name="Thoren M.H."/>
            <person name="Johannesson H."/>
        </authorList>
    </citation>
    <scope>NUCLEOTIDE SEQUENCE</scope>
    <source>
        <strain evidence="3">CBS 540.89</strain>
    </source>
</reference>
<name>A0AA40K6T0_9PEZI</name>
<feature type="region of interest" description="Disordered" evidence="1">
    <location>
        <begin position="30"/>
        <end position="225"/>
    </location>
</feature>
<dbReference type="Pfam" id="PF26013">
    <property type="entry name" value="DUF8004"/>
    <property type="match status" value="1"/>
</dbReference>
<gene>
    <name evidence="3" type="ORF">B0T21DRAFT_278451</name>
</gene>
<dbReference type="PANTHER" id="PTHR39601">
    <property type="entry name" value="CHORIOGENIN HMINOR"/>
    <property type="match status" value="1"/>
</dbReference>
<protein>
    <recommendedName>
        <fullName evidence="2">DUF8004 domain-containing protein</fullName>
    </recommendedName>
</protein>
<dbReference type="AlphaFoldDB" id="A0AA40K6T0"/>
<feature type="compositionally biased region" description="Gly residues" evidence="1">
    <location>
        <begin position="933"/>
        <end position="942"/>
    </location>
</feature>
<proteinExistence type="predicted"/>
<keyword evidence="4" id="KW-1185">Reference proteome</keyword>
<feature type="compositionally biased region" description="Low complexity" evidence="1">
    <location>
        <begin position="61"/>
        <end position="75"/>
    </location>
</feature>
<feature type="region of interest" description="Disordered" evidence="1">
    <location>
        <begin position="1086"/>
        <end position="1120"/>
    </location>
</feature>
<evidence type="ECO:0000256" key="1">
    <source>
        <dbReference type="SAM" id="MobiDB-lite"/>
    </source>
</evidence>
<evidence type="ECO:0000259" key="2">
    <source>
        <dbReference type="Pfam" id="PF26013"/>
    </source>
</evidence>
<dbReference type="InterPro" id="IPR058317">
    <property type="entry name" value="DUF8004"/>
</dbReference>
<dbReference type="EMBL" id="JAUKTV010000001">
    <property type="protein sequence ID" value="KAK0748108.1"/>
    <property type="molecule type" value="Genomic_DNA"/>
</dbReference>
<feature type="compositionally biased region" description="Polar residues" evidence="1">
    <location>
        <begin position="76"/>
        <end position="100"/>
    </location>
</feature>
<feature type="domain" description="DUF8004" evidence="2">
    <location>
        <begin position="463"/>
        <end position="554"/>
    </location>
</feature>
<feature type="region of interest" description="Disordered" evidence="1">
    <location>
        <begin position="237"/>
        <end position="290"/>
    </location>
</feature>